<protein>
    <submittedName>
        <fullName evidence="3">Por secretion system C-terminal sorting domain-containing protein</fullName>
    </submittedName>
</protein>
<dbReference type="EMBL" id="FZOQ01000014">
    <property type="protein sequence ID" value="SNS82738.1"/>
    <property type="molecule type" value="Genomic_DNA"/>
</dbReference>
<dbReference type="InterPro" id="IPR036514">
    <property type="entry name" value="SGNH_hydro_sf"/>
</dbReference>
<name>A0A239HNR1_9BACT</name>
<feature type="domain" description="SGNH hydrolase-type esterase" evidence="2">
    <location>
        <begin position="36"/>
        <end position="243"/>
    </location>
</feature>
<dbReference type="InterPro" id="IPR013830">
    <property type="entry name" value="SGNH_hydro"/>
</dbReference>
<evidence type="ECO:0000313" key="4">
    <source>
        <dbReference type="Proteomes" id="UP000198432"/>
    </source>
</evidence>
<feature type="transmembrane region" description="Helical" evidence="1">
    <location>
        <begin position="12"/>
        <end position="30"/>
    </location>
</feature>
<keyword evidence="1" id="KW-0812">Transmembrane</keyword>
<dbReference type="GO" id="GO:0004622">
    <property type="term" value="F:phosphatidylcholine lysophospholipase activity"/>
    <property type="evidence" value="ECO:0007669"/>
    <property type="project" value="TreeGrafter"/>
</dbReference>
<evidence type="ECO:0000313" key="3">
    <source>
        <dbReference type="EMBL" id="SNS82738.1"/>
    </source>
</evidence>
<dbReference type="RefSeq" id="WP_089320112.1">
    <property type="nucleotide sequence ID" value="NZ_FZOQ01000014.1"/>
</dbReference>
<dbReference type="NCBIfam" id="TIGR04183">
    <property type="entry name" value="Por_Secre_tail"/>
    <property type="match status" value="1"/>
</dbReference>
<gene>
    <name evidence="3" type="ORF">SAMN06296052_11475</name>
</gene>
<evidence type="ECO:0000259" key="2">
    <source>
        <dbReference type="Pfam" id="PF13472"/>
    </source>
</evidence>
<dbReference type="CDD" id="cd01833">
    <property type="entry name" value="XynB_like"/>
    <property type="match status" value="1"/>
</dbReference>
<dbReference type="Gene3D" id="3.40.50.1110">
    <property type="entry name" value="SGNH hydrolase"/>
    <property type="match status" value="1"/>
</dbReference>
<dbReference type="InterPro" id="IPR013783">
    <property type="entry name" value="Ig-like_fold"/>
</dbReference>
<evidence type="ECO:0000256" key="1">
    <source>
        <dbReference type="SAM" id="Phobius"/>
    </source>
</evidence>
<dbReference type="PANTHER" id="PTHR30383">
    <property type="entry name" value="THIOESTERASE 1/PROTEASE 1/LYSOPHOSPHOLIPASE L1"/>
    <property type="match status" value="1"/>
</dbReference>
<keyword evidence="4" id="KW-1185">Reference proteome</keyword>
<dbReference type="Proteomes" id="UP000198432">
    <property type="component" value="Unassembled WGS sequence"/>
</dbReference>
<dbReference type="PANTHER" id="PTHR30383:SF2">
    <property type="entry name" value="CELLULOSE-BINDING PROTEIN"/>
    <property type="match status" value="1"/>
</dbReference>
<dbReference type="SUPFAM" id="SSF52266">
    <property type="entry name" value="SGNH hydrolase"/>
    <property type="match status" value="1"/>
</dbReference>
<proteinExistence type="predicted"/>
<dbReference type="InterPro" id="IPR026444">
    <property type="entry name" value="Secre_tail"/>
</dbReference>
<dbReference type="AlphaFoldDB" id="A0A239HNR1"/>
<accession>A0A239HNR1</accession>
<keyword evidence="1" id="KW-0472">Membrane</keyword>
<dbReference type="InterPro" id="IPR051532">
    <property type="entry name" value="Ester_Hydrolysis_Enzymes"/>
</dbReference>
<dbReference type="OrthoDB" id="9786188at2"/>
<reference evidence="4" key="1">
    <citation type="submission" date="2017-06" db="EMBL/GenBank/DDBJ databases">
        <authorList>
            <person name="Varghese N."/>
            <person name="Submissions S."/>
        </authorList>
    </citation>
    <scope>NUCLEOTIDE SEQUENCE [LARGE SCALE GENOMIC DNA]</scope>
    <source>
        <strain evidence="4">NKM1</strain>
    </source>
</reference>
<dbReference type="Pfam" id="PF13472">
    <property type="entry name" value="Lipase_GDSL_2"/>
    <property type="match status" value="1"/>
</dbReference>
<dbReference type="Gene3D" id="2.60.40.10">
    <property type="entry name" value="Immunoglobulins"/>
    <property type="match status" value="1"/>
</dbReference>
<organism evidence="3 4">
    <name type="scientific">Pontibacter ummariensis</name>
    <dbReference type="NCBI Taxonomy" id="1610492"/>
    <lineage>
        <taxon>Bacteria</taxon>
        <taxon>Pseudomonadati</taxon>
        <taxon>Bacteroidota</taxon>
        <taxon>Cytophagia</taxon>
        <taxon>Cytophagales</taxon>
        <taxon>Hymenobacteraceae</taxon>
        <taxon>Pontibacter</taxon>
    </lineage>
</organism>
<keyword evidence="1" id="KW-1133">Transmembrane helix</keyword>
<sequence>MSTVYTFIHLYLLRYLFVFFFASAAVPSTAQVKIMCLGNSITQGNTENPGYRYRLWQKLIDAGVDVQLVGSHAVNEGGDSPVEGTVYKGVPYINRNEGHWGWTVDEILSGRDGKGHLSRWLQSYTPDIALIHLGTNDMFRQCGTGNTCYQETIDELKEVVSQIRAKNPTVAVYLAQLIPAYEQKVGPGAAKNIRELNKRIPALVKELHTATSPVVLVDQHAGFDPTTGVDTWDGVHPNASGEAKMAQKWFNAIEIPSAPLPTELTSFTGRSTEEGYIQLVWETASEKDNAYFEVQQSTDGDTFELAGKVTGAGTTATPQRYTFTDSTVSARSVYYRLKQVNTNGTSSLSEVVQVEVPERELALTVFPTKSSGHSVTLHLLEGQATTEAEVYVYTSEGKLVQQPKKLKSRNGVFRTRILTGQLQGAGLYFVRVVVASKVYQTEFMIGR</sequence>